<proteinExistence type="predicted"/>
<evidence type="ECO:0000259" key="6">
    <source>
        <dbReference type="PROSITE" id="PS51007"/>
    </source>
</evidence>
<dbReference type="PANTHER" id="PTHR35008">
    <property type="entry name" value="BLL4482 PROTEIN-RELATED"/>
    <property type="match status" value="1"/>
</dbReference>
<dbReference type="InterPro" id="IPR009056">
    <property type="entry name" value="Cyt_c-like_dom"/>
</dbReference>
<name>G2PQN9_ALLRU</name>
<organism evidence="7 8">
    <name type="scientific">Allomuricauda ruestringensis (strain DSM 13258 / CIP 107369 / LMG 19739 / B1)</name>
    <name type="common">Muricauda ruestringensis</name>
    <dbReference type="NCBI Taxonomy" id="886377"/>
    <lineage>
        <taxon>Bacteria</taxon>
        <taxon>Pseudomonadati</taxon>
        <taxon>Bacteroidota</taxon>
        <taxon>Flavobacteriia</taxon>
        <taxon>Flavobacteriales</taxon>
        <taxon>Flavobacteriaceae</taxon>
        <taxon>Flagellimonas</taxon>
    </lineage>
</organism>
<keyword evidence="5" id="KW-0812">Transmembrane</keyword>
<evidence type="ECO:0000313" key="7">
    <source>
        <dbReference type="EMBL" id="AEM71676.1"/>
    </source>
</evidence>
<dbReference type="Pfam" id="PF13442">
    <property type="entry name" value="Cytochrome_CBB3"/>
    <property type="match status" value="1"/>
</dbReference>
<gene>
    <name evidence="7" type="ordered locus">Murru_2641</name>
</gene>
<dbReference type="InterPro" id="IPR036909">
    <property type="entry name" value="Cyt_c-like_dom_sf"/>
</dbReference>
<reference evidence="7 8" key="2">
    <citation type="journal article" date="2012" name="Stand. Genomic Sci.">
        <title>Complete genome sequence of the facultatively anaerobic, appendaged bacterium Muricauda ruestringensis type strain (B1(T)).</title>
        <authorList>
            <person name="Huntemann M."/>
            <person name="Teshima H."/>
            <person name="Lapidus A."/>
            <person name="Nolan M."/>
            <person name="Lucas S."/>
            <person name="Hammon N."/>
            <person name="Deshpande S."/>
            <person name="Cheng J.F."/>
            <person name="Tapia R."/>
            <person name="Goodwin L.A."/>
            <person name="Pitluck S."/>
            <person name="Liolios K."/>
            <person name="Pagani I."/>
            <person name="Ivanova N."/>
            <person name="Mavromatis K."/>
            <person name="Mikhailova N."/>
            <person name="Pati A."/>
            <person name="Chen A."/>
            <person name="Palaniappan K."/>
            <person name="Land M."/>
            <person name="Hauser L."/>
            <person name="Pan C."/>
            <person name="Brambilla E.M."/>
            <person name="Rohde M."/>
            <person name="Spring S."/>
            <person name="Goker M."/>
            <person name="Detter J.C."/>
            <person name="Bristow J."/>
            <person name="Eisen J.A."/>
            <person name="Markowitz V."/>
            <person name="Hugenholtz P."/>
            <person name="Kyrpides N.C."/>
            <person name="Klenk H.P."/>
            <person name="Woyke T."/>
        </authorList>
    </citation>
    <scope>NUCLEOTIDE SEQUENCE [LARGE SCALE GENOMIC DNA]</scope>
    <source>
        <strain evidence="8">DSM 13258 / LMG 19739 / B1</strain>
    </source>
</reference>
<dbReference type="PANTHER" id="PTHR35008:SF8">
    <property type="entry name" value="ALCOHOL DEHYDROGENASE CYTOCHROME C SUBUNIT"/>
    <property type="match status" value="1"/>
</dbReference>
<feature type="domain" description="Cytochrome c" evidence="6">
    <location>
        <begin position="241"/>
        <end position="326"/>
    </location>
</feature>
<feature type="transmembrane region" description="Helical" evidence="5">
    <location>
        <begin position="24"/>
        <end position="46"/>
    </location>
</feature>
<dbReference type="Proteomes" id="UP000008908">
    <property type="component" value="Chromosome"/>
</dbReference>
<evidence type="ECO:0000256" key="3">
    <source>
        <dbReference type="ARBA" id="ARBA00023004"/>
    </source>
</evidence>
<dbReference type="eggNOG" id="COG2010">
    <property type="taxonomic scope" value="Bacteria"/>
</dbReference>
<dbReference type="GO" id="GO:0009055">
    <property type="term" value="F:electron transfer activity"/>
    <property type="evidence" value="ECO:0007669"/>
    <property type="project" value="InterPro"/>
</dbReference>
<evidence type="ECO:0000256" key="2">
    <source>
        <dbReference type="ARBA" id="ARBA00022723"/>
    </source>
</evidence>
<dbReference type="HOGENOM" id="CLU_050647_0_0_10"/>
<dbReference type="eggNOG" id="COG2993">
    <property type="taxonomic scope" value="Bacteria"/>
</dbReference>
<dbReference type="InterPro" id="IPR003468">
    <property type="entry name" value="Cyt_c_oxidase_monohaem-su/FixO"/>
</dbReference>
<dbReference type="Pfam" id="PF02433">
    <property type="entry name" value="FixO"/>
    <property type="match status" value="1"/>
</dbReference>
<evidence type="ECO:0000256" key="1">
    <source>
        <dbReference type="ARBA" id="ARBA00022617"/>
    </source>
</evidence>
<protein>
    <submittedName>
        <fullName evidence="7">Cytochrome C oxidase mono-heme subunit/FixO</fullName>
    </submittedName>
</protein>
<keyword evidence="3 4" id="KW-0408">Iron</keyword>
<dbReference type="AlphaFoldDB" id="G2PQN9"/>
<evidence type="ECO:0000256" key="4">
    <source>
        <dbReference type="PROSITE-ProRule" id="PRU00433"/>
    </source>
</evidence>
<reference evidence="8" key="1">
    <citation type="submission" date="2011-08" db="EMBL/GenBank/DDBJ databases">
        <title>The complete genome of Muricauda ruestringensis DSM 13258.</title>
        <authorList>
            <person name="Lucas S."/>
            <person name="Han J."/>
            <person name="Lapidus A."/>
            <person name="Bruce D."/>
            <person name="Goodwin L."/>
            <person name="Pitluck S."/>
            <person name="Peters L."/>
            <person name="Kyrpides N."/>
            <person name="Mavromatis K."/>
            <person name="Ivanova N."/>
            <person name="Ovchinnikova G."/>
            <person name="Teshima H."/>
            <person name="Detter J.C."/>
            <person name="Tapia R."/>
            <person name="Han C."/>
            <person name="Land M."/>
            <person name="Hauser L."/>
            <person name="Markowitz V."/>
            <person name="Cheng J.-F."/>
            <person name="Hugenholtz P."/>
            <person name="Woyke T."/>
            <person name="Wu D."/>
            <person name="Spring S."/>
            <person name="Schroeder M."/>
            <person name="Brambilla E."/>
            <person name="Klenk H.-P."/>
            <person name="Eisen J.A."/>
        </authorList>
    </citation>
    <scope>NUCLEOTIDE SEQUENCE [LARGE SCALE GENOMIC DNA]</scope>
    <source>
        <strain evidence="8">DSM 13258 / LMG 19739 / B1</strain>
    </source>
</reference>
<keyword evidence="5" id="KW-0472">Membrane</keyword>
<dbReference type="GO" id="GO:0020037">
    <property type="term" value="F:heme binding"/>
    <property type="evidence" value="ECO:0007669"/>
    <property type="project" value="InterPro"/>
</dbReference>
<dbReference type="SUPFAM" id="SSF46626">
    <property type="entry name" value="Cytochrome c"/>
    <property type="match status" value="2"/>
</dbReference>
<sequence>MFLEWNMGTIKINVMFDFHKNHKVLVIAALVGFVTLSFIVAVFPAYQMQDVQPLPQQPVMTQSERNGLEVYIREGCVACHTQQVRNIEMDNMWGDRPSIPSDYYYGKERMGVWRQSPSLLGSERTGPDLTNIGKRQPSIDWHLLHLYNPRSVVGQSIMPSYPWLFEIIDTNSIDGDDKVVNLPESFAPPGGTTVIAKKEALQLVAYLQSLQQTDLPDGREEKFIPALERKQTGDTKDINNTSSLNGETLYLQTCAVCHQDNGKGVAGAFPPLVGSEIVNDEDPELMIKIILQGYDARSEFATMQAFADQLSDAEIAAIATHERTSWGNTGSKVTEEEVRKIREYINKDLNP</sequence>
<feature type="domain" description="Cytochrome c" evidence="6">
    <location>
        <begin position="62"/>
        <end position="211"/>
    </location>
</feature>
<accession>G2PQN9</accession>
<dbReference type="EMBL" id="CP002999">
    <property type="protein sequence ID" value="AEM71676.1"/>
    <property type="molecule type" value="Genomic_DNA"/>
</dbReference>
<keyword evidence="8" id="KW-1185">Reference proteome</keyword>
<evidence type="ECO:0000256" key="5">
    <source>
        <dbReference type="SAM" id="Phobius"/>
    </source>
</evidence>
<dbReference type="STRING" id="886377.Murru_2641"/>
<dbReference type="GO" id="GO:0046872">
    <property type="term" value="F:metal ion binding"/>
    <property type="evidence" value="ECO:0007669"/>
    <property type="project" value="UniProtKB-KW"/>
</dbReference>
<evidence type="ECO:0000313" key="8">
    <source>
        <dbReference type="Proteomes" id="UP000008908"/>
    </source>
</evidence>
<keyword evidence="1 4" id="KW-0349">Heme</keyword>
<dbReference type="InterPro" id="IPR051459">
    <property type="entry name" value="Cytochrome_c-type_DH"/>
</dbReference>
<keyword evidence="5" id="KW-1133">Transmembrane helix</keyword>
<keyword evidence="2 4" id="KW-0479">Metal-binding</keyword>
<dbReference type="KEGG" id="mrs:Murru_2641"/>
<dbReference type="PROSITE" id="PS51007">
    <property type="entry name" value="CYTC"/>
    <property type="match status" value="2"/>
</dbReference>
<dbReference type="Gene3D" id="1.10.760.10">
    <property type="entry name" value="Cytochrome c-like domain"/>
    <property type="match status" value="2"/>
</dbReference>